<feature type="compositionally biased region" description="Acidic residues" evidence="10">
    <location>
        <begin position="164"/>
        <end position="173"/>
    </location>
</feature>
<evidence type="ECO:0000256" key="7">
    <source>
        <dbReference type="ARBA" id="ARBA00023306"/>
    </source>
</evidence>
<reference evidence="11" key="1">
    <citation type="submission" date="2025-08" db="UniProtKB">
        <authorList>
            <consortium name="Ensembl"/>
        </authorList>
    </citation>
    <scope>IDENTIFICATION</scope>
</reference>
<dbReference type="Proteomes" id="UP000233160">
    <property type="component" value="Unassembled WGS sequence"/>
</dbReference>
<accession>A0A2K6GCK8</accession>
<evidence type="ECO:0000256" key="9">
    <source>
        <dbReference type="SAM" id="Coils"/>
    </source>
</evidence>
<evidence type="ECO:0008006" key="13">
    <source>
        <dbReference type="Google" id="ProtNLM"/>
    </source>
</evidence>
<evidence type="ECO:0000256" key="8">
    <source>
        <dbReference type="ARBA" id="ARBA00023328"/>
    </source>
</evidence>
<dbReference type="GO" id="GO:0007059">
    <property type="term" value="P:chromosome segregation"/>
    <property type="evidence" value="ECO:0007669"/>
    <property type="project" value="UniProtKB-KW"/>
</dbReference>
<dbReference type="PANTHER" id="PTHR21577">
    <property type="entry name" value="SHUGOSHIN"/>
    <property type="match status" value="1"/>
</dbReference>
<dbReference type="Ensembl" id="ENSPCOT00000034647.1">
    <property type="protein sequence ID" value="ENSPCOP00000023967.1"/>
    <property type="gene ID" value="ENSPCOG00000024135.1"/>
</dbReference>
<keyword evidence="3" id="KW-0158">Chromosome</keyword>
<feature type="compositionally biased region" description="Polar residues" evidence="10">
    <location>
        <begin position="179"/>
        <end position="199"/>
    </location>
</feature>
<evidence type="ECO:0000313" key="12">
    <source>
        <dbReference type="Proteomes" id="UP000233160"/>
    </source>
</evidence>
<keyword evidence="12" id="KW-1185">Reference proteome</keyword>
<evidence type="ECO:0000256" key="2">
    <source>
        <dbReference type="ARBA" id="ARBA00010845"/>
    </source>
</evidence>
<proteinExistence type="inferred from homology"/>
<sequence length="241" mass="27224">MECPVMETGSLFTTGIKRHVKDKRISKTAKLNVSLASKIKTKIINNSSIFKISLKHNNRALAQALSREKENSRRIATEKMLLQKEVEKLNFENTFLRMKLNNLNKKLLEIEALMNNNLITAIEMSSLSEFHQSSFLLSASKKKRISKQCKLMRLPFARVPLTSNDDDDDDDDDKEKAQCDNNIKSKTSPDIPSSVSTRQPLSTQCNLEVSFLKENNQNVCGLDDSEHISSVVDVLPKGEIV</sequence>
<name>A0A2K6GCK8_PROCO</name>
<dbReference type="GO" id="GO:0000776">
    <property type="term" value="C:kinetochore"/>
    <property type="evidence" value="ECO:0007669"/>
    <property type="project" value="TreeGrafter"/>
</dbReference>
<dbReference type="GeneTree" id="ENSGT00940000154107"/>
<evidence type="ECO:0000256" key="10">
    <source>
        <dbReference type="SAM" id="MobiDB-lite"/>
    </source>
</evidence>
<evidence type="ECO:0000256" key="6">
    <source>
        <dbReference type="ARBA" id="ARBA00023054"/>
    </source>
</evidence>
<dbReference type="GO" id="GO:0051301">
    <property type="term" value="P:cell division"/>
    <property type="evidence" value="ECO:0007669"/>
    <property type="project" value="UniProtKB-KW"/>
</dbReference>
<evidence type="ECO:0000256" key="4">
    <source>
        <dbReference type="ARBA" id="ARBA00022618"/>
    </source>
</evidence>
<evidence type="ECO:0000256" key="1">
    <source>
        <dbReference type="ARBA" id="ARBA00004584"/>
    </source>
</evidence>
<dbReference type="PANTHER" id="PTHR21577:SF3">
    <property type="entry name" value="SHUGOSHIN 1-RELATED"/>
    <property type="match status" value="1"/>
</dbReference>
<comment type="subcellular location">
    <subcellularLocation>
        <location evidence="1">Chromosome</location>
        <location evidence="1">Centromere</location>
    </subcellularLocation>
</comment>
<feature type="region of interest" description="Disordered" evidence="10">
    <location>
        <begin position="160"/>
        <end position="199"/>
    </location>
</feature>
<dbReference type="OMA" id="FLIHFEC"/>
<keyword evidence="8" id="KW-0137">Centromere</keyword>
<dbReference type="AlphaFoldDB" id="A0A2K6GCK8"/>
<evidence type="ECO:0000313" key="11">
    <source>
        <dbReference type="Ensembl" id="ENSPCOP00000023967.1"/>
    </source>
</evidence>
<reference evidence="11" key="2">
    <citation type="submission" date="2025-09" db="UniProtKB">
        <authorList>
            <consortium name="Ensembl"/>
        </authorList>
    </citation>
    <scope>IDENTIFICATION</scope>
</reference>
<keyword evidence="5" id="KW-0159">Chromosome partition</keyword>
<evidence type="ECO:0000256" key="5">
    <source>
        <dbReference type="ARBA" id="ARBA00022829"/>
    </source>
</evidence>
<keyword evidence="4" id="KW-0132">Cell division</keyword>
<organism evidence="11 12">
    <name type="scientific">Propithecus coquereli</name>
    <name type="common">Coquerel's sifaka</name>
    <name type="synonym">Propithecus verreauxi coquereli</name>
    <dbReference type="NCBI Taxonomy" id="379532"/>
    <lineage>
        <taxon>Eukaryota</taxon>
        <taxon>Metazoa</taxon>
        <taxon>Chordata</taxon>
        <taxon>Craniata</taxon>
        <taxon>Vertebrata</taxon>
        <taxon>Euteleostomi</taxon>
        <taxon>Mammalia</taxon>
        <taxon>Eutheria</taxon>
        <taxon>Euarchontoglires</taxon>
        <taxon>Primates</taxon>
        <taxon>Strepsirrhini</taxon>
        <taxon>Lemuriformes</taxon>
        <taxon>Indriidae</taxon>
        <taxon>Propithecus</taxon>
    </lineage>
</organism>
<dbReference type="GO" id="GO:0051177">
    <property type="term" value="P:meiotic sister chromatid cohesion"/>
    <property type="evidence" value="ECO:0007669"/>
    <property type="project" value="TreeGrafter"/>
</dbReference>
<keyword evidence="7" id="KW-0131">Cell cycle</keyword>
<dbReference type="InterPro" id="IPR038889">
    <property type="entry name" value="Shugoshin1/2"/>
</dbReference>
<evidence type="ECO:0000256" key="3">
    <source>
        <dbReference type="ARBA" id="ARBA00022454"/>
    </source>
</evidence>
<feature type="coiled-coil region" evidence="9">
    <location>
        <begin position="86"/>
        <end position="113"/>
    </location>
</feature>
<comment type="similarity">
    <text evidence="2">Belongs to the shugoshin family.</text>
</comment>
<protein>
    <recommendedName>
        <fullName evidence="13">Shugoshin 2</fullName>
    </recommendedName>
</protein>
<keyword evidence="6 9" id="KW-0175">Coiled coil</keyword>
<dbReference type="STRING" id="379532.ENSPCOP00000023967"/>